<evidence type="ECO:0000313" key="2">
    <source>
        <dbReference type="EMBL" id="ORY20248.1"/>
    </source>
</evidence>
<accession>A0A1Y2ACI9</accession>
<feature type="region of interest" description="Disordered" evidence="1">
    <location>
        <begin position="137"/>
        <end position="158"/>
    </location>
</feature>
<protein>
    <submittedName>
        <fullName evidence="2">Uncharacterized protein</fullName>
    </submittedName>
</protein>
<proteinExistence type="predicted"/>
<keyword evidence="3" id="KW-1185">Reference proteome</keyword>
<dbReference type="Proteomes" id="UP000193920">
    <property type="component" value="Unassembled WGS sequence"/>
</dbReference>
<dbReference type="AlphaFoldDB" id="A0A1Y2ACI9"/>
<sequence>MPRTIILGSRFIDRHLIYRKINVHDKRPKVYKIDGKRPGLPNVDSLDECEGENIYMAHMQEDENKSVIKEIQPTARIKKIINQVIDNQKLKDTVYDLIRQFYRERGIEYTLDYYDNLVDYDRWADWFKGQKAKNLKENKINKNPTEKAEPKDSQNVKV</sequence>
<comment type="caution">
    <text evidence="2">The sequence shown here is derived from an EMBL/GenBank/DDBJ whole genome shotgun (WGS) entry which is preliminary data.</text>
</comment>
<reference evidence="2 3" key="1">
    <citation type="submission" date="2016-08" db="EMBL/GenBank/DDBJ databases">
        <title>A Parts List for Fungal Cellulosomes Revealed by Comparative Genomics.</title>
        <authorList>
            <consortium name="DOE Joint Genome Institute"/>
            <person name="Haitjema C.H."/>
            <person name="Gilmore S.P."/>
            <person name="Henske J.K."/>
            <person name="Solomon K.V."/>
            <person name="De Groot R."/>
            <person name="Kuo A."/>
            <person name="Mondo S.J."/>
            <person name="Salamov A.A."/>
            <person name="Labutti K."/>
            <person name="Zhao Z."/>
            <person name="Chiniquy J."/>
            <person name="Barry K."/>
            <person name="Brewer H.M."/>
            <person name="Purvine S.O."/>
            <person name="Wright A.T."/>
            <person name="Boxma B."/>
            <person name="Van Alen T."/>
            <person name="Hackstein J.H."/>
            <person name="Baker S.E."/>
            <person name="Grigoriev I.V."/>
            <person name="O'Malley M.A."/>
        </authorList>
    </citation>
    <scope>NUCLEOTIDE SEQUENCE [LARGE SCALE GENOMIC DNA]</scope>
    <source>
        <strain evidence="2 3">G1</strain>
    </source>
</reference>
<name>A0A1Y2ACI9_9FUNG</name>
<evidence type="ECO:0000256" key="1">
    <source>
        <dbReference type="SAM" id="MobiDB-lite"/>
    </source>
</evidence>
<organism evidence="2 3">
    <name type="scientific">Neocallimastix californiae</name>
    <dbReference type="NCBI Taxonomy" id="1754190"/>
    <lineage>
        <taxon>Eukaryota</taxon>
        <taxon>Fungi</taxon>
        <taxon>Fungi incertae sedis</taxon>
        <taxon>Chytridiomycota</taxon>
        <taxon>Chytridiomycota incertae sedis</taxon>
        <taxon>Neocallimastigomycetes</taxon>
        <taxon>Neocallimastigales</taxon>
        <taxon>Neocallimastigaceae</taxon>
        <taxon>Neocallimastix</taxon>
    </lineage>
</organism>
<dbReference type="EMBL" id="MCOG01000295">
    <property type="protein sequence ID" value="ORY20248.1"/>
    <property type="molecule type" value="Genomic_DNA"/>
</dbReference>
<evidence type="ECO:0000313" key="3">
    <source>
        <dbReference type="Proteomes" id="UP000193920"/>
    </source>
</evidence>
<gene>
    <name evidence="2" type="ORF">LY90DRAFT_516926</name>
</gene>